<dbReference type="AlphaFoldDB" id="A0A0B1ZRQ9"/>
<sequence length="178" mass="20271">MLDACPDIEAYYLVDPWRNLDDWNKPLNYSDLEAALEETRSRLAKHKNRCIYLRGTTTEVADQLPQLDFAYIDGDHTLRGITLDLLRIWPKIREGGAVGGDDFSPTIWQHKRKYEPTMVFPFAVHFAEGVGRPITALPNKQFLLENSGSFHFSDPSGQYADTEIGTQLRSPLARKIFG</sequence>
<gene>
    <name evidence="1" type="ORF">LK12_02880</name>
</gene>
<dbReference type="Proteomes" id="UP000031057">
    <property type="component" value="Unassembled WGS sequence"/>
</dbReference>
<name>A0A0B1ZRQ9_9SPHN</name>
<protein>
    <recommendedName>
        <fullName evidence="3">Class I SAM-dependent methyltransferase</fullName>
    </recommendedName>
</protein>
<dbReference type="EMBL" id="JTDI01000001">
    <property type="protein sequence ID" value="KHK93271.1"/>
    <property type="molecule type" value="Genomic_DNA"/>
</dbReference>
<comment type="caution">
    <text evidence="1">The sequence shown here is derived from an EMBL/GenBank/DDBJ whole genome shotgun (WGS) entry which is preliminary data.</text>
</comment>
<evidence type="ECO:0008006" key="3">
    <source>
        <dbReference type="Google" id="ProtNLM"/>
    </source>
</evidence>
<proteinExistence type="predicted"/>
<reference evidence="1 2" key="1">
    <citation type="submission" date="2014-10" db="EMBL/GenBank/DDBJ databases">
        <title>Genome sequence of Novosphingobium malaysiense MUSC 273(T).</title>
        <authorList>
            <person name="Lee L.-H."/>
        </authorList>
    </citation>
    <scope>NUCLEOTIDE SEQUENCE [LARGE SCALE GENOMIC DNA]</scope>
    <source>
        <strain evidence="1 2">MUSC 273</strain>
    </source>
</reference>
<evidence type="ECO:0000313" key="2">
    <source>
        <dbReference type="Proteomes" id="UP000031057"/>
    </source>
</evidence>
<dbReference type="InterPro" id="IPR029063">
    <property type="entry name" value="SAM-dependent_MTases_sf"/>
</dbReference>
<dbReference type="Pfam" id="PF13578">
    <property type="entry name" value="Methyltransf_24"/>
    <property type="match status" value="1"/>
</dbReference>
<accession>A0A0B1ZRQ9</accession>
<evidence type="ECO:0000313" key="1">
    <source>
        <dbReference type="EMBL" id="KHK93271.1"/>
    </source>
</evidence>
<keyword evidence="2" id="KW-1185">Reference proteome</keyword>
<dbReference type="Gene3D" id="3.40.50.150">
    <property type="entry name" value="Vaccinia Virus protein VP39"/>
    <property type="match status" value="1"/>
</dbReference>
<organism evidence="1 2">
    <name type="scientific">Novosphingobium malaysiense</name>
    <dbReference type="NCBI Taxonomy" id="1348853"/>
    <lineage>
        <taxon>Bacteria</taxon>
        <taxon>Pseudomonadati</taxon>
        <taxon>Pseudomonadota</taxon>
        <taxon>Alphaproteobacteria</taxon>
        <taxon>Sphingomonadales</taxon>
        <taxon>Sphingomonadaceae</taxon>
        <taxon>Novosphingobium</taxon>
    </lineage>
</organism>
<dbReference type="STRING" id="1348853.LK12_02880"/>